<proteinExistence type="predicted"/>
<keyword evidence="2" id="KW-1185">Reference proteome</keyword>
<gene>
    <name evidence="1" type="ORF">DLM77_21255</name>
</gene>
<reference evidence="2" key="1">
    <citation type="submission" date="2018-05" db="EMBL/GenBank/DDBJ databases">
        <title>Leptospira yasudae sp. nov. and Leptospira stimsonii sp. nov., two pathogenic species of the genus Leptospira isolated from environmental sources.</title>
        <authorList>
            <person name="Casanovas-Massana A."/>
            <person name="Hamond C."/>
            <person name="Santos L.A."/>
            <person name="Hacker K.P."/>
            <person name="Balassiano I."/>
            <person name="Medeiros M.A."/>
            <person name="Reis M.G."/>
            <person name="Ko A.I."/>
            <person name="Wunder E.A."/>
        </authorList>
    </citation>
    <scope>NUCLEOTIDE SEQUENCE [LARGE SCALE GENOMIC DNA]</scope>
    <source>
        <strain evidence="2">B21</strain>
    </source>
</reference>
<dbReference type="EMBL" id="QHCR01000020">
    <property type="protein sequence ID" value="RHX77419.1"/>
    <property type="molecule type" value="Genomic_DNA"/>
</dbReference>
<protein>
    <submittedName>
        <fullName evidence="1">Uncharacterized protein</fullName>
    </submittedName>
</protein>
<dbReference type="Proteomes" id="UP000285569">
    <property type="component" value="Unassembled WGS sequence"/>
</dbReference>
<comment type="caution">
    <text evidence="1">The sequence shown here is derived from an EMBL/GenBank/DDBJ whole genome shotgun (WGS) entry which is preliminary data.</text>
</comment>
<organism evidence="1 2">
    <name type="scientific">Leptospira yasudae</name>
    <dbReference type="NCBI Taxonomy" id="2202201"/>
    <lineage>
        <taxon>Bacteria</taxon>
        <taxon>Pseudomonadati</taxon>
        <taxon>Spirochaetota</taxon>
        <taxon>Spirochaetia</taxon>
        <taxon>Leptospirales</taxon>
        <taxon>Leptospiraceae</taxon>
        <taxon>Leptospira</taxon>
    </lineage>
</organism>
<reference evidence="1 2" key="2">
    <citation type="journal article" date="2020" name="Int. J. Syst. Evol. Microbiol.">
        <title>Leptospira yasudae sp. nov. and Leptospira stimsonii sp. nov., two new species of the pathogenic group isolated from environmental sources.</title>
        <authorList>
            <person name="Casanovas-Massana A."/>
            <person name="Hamond C."/>
            <person name="Santos L.A."/>
            <person name="de Oliveira D."/>
            <person name="Hacker K.P."/>
            <person name="Balassiano I."/>
            <person name="Costa F."/>
            <person name="Medeiros M.A."/>
            <person name="Reis M.G."/>
            <person name="Ko A.I."/>
            <person name="Wunder E.A."/>
        </authorList>
    </citation>
    <scope>NUCLEOTIDE SEQUENCE [LARGE SCALE GENOMIC DNA]</scope>
    <source>
        <strain evidence="1 2">B21</strain>
    </source>
</reference>
<evidence type="ECO:0000313" key="2">
    <source>
        <dbReference type="Proteomes" id="UP000285569"/>
    </source>
</evidence>
<name>A0ABX9LX96_9LEPT</name>
<sequence length="265" mass="31117">MIIFALDIINGMNRLVIFFDFIFFRIRVMDRLARLIFFCFCLYKLSFGLSAQDFGYRVINWSILGKGVYINLDSFGFFLNGDYIYSACILNDNKYECNPKNLPLVLDYLNQSKDINTELKALYIIRDSDCYLVEELFSENKLKYTKSICEGIQVIGQEEIIRNRRLLDYPWKCGELQKLNLRFTFNRISANVLFEDTDSKKAIVYGALKADCKKSFCIFKNDENEFEIRLLNKEQKLILESKVEFLIPSGKEKLKIKNIACKVRL</sequence>
<accession>A0ABX9LX96</accession>
<evidence type="ECO:0000313" key="1">
    <source>
        <dbReference type="EMBL" id="RHX77419.1"/>
    </source>
</evidence>